<keyword evidence="15" id="KW-1185">Reference proteome</keyword>
<dbReference type="PROSITE" id="PS50889">
    <property type="entry name" value="S4"/>
    <property type="match status" value="1"/>
</dbReference>
<reference evidence="14" key="1">
    <citation type="submission" date="2021-01" db="EMBL/GenBank/DDBJ databases">
        <title>Whole genome shotgun sequence of Virgisporangium aurantiacum NBRC 16421.</title>
        <authorList>
            <person name="Komaki H."/>
            <person name="Tamura T."/>
        </authorList>
    </citation>
    <scope>NUCLEOTIDE SEQUENCE</scope>
    <source>
        <strain evidence="14">NBRC 16421</strain>
    </source>
</reference>
<evidence type="ECO:0000313" key="14">
    <source>
        <dbReference type="EMBL" id="GIJ58085.1"/>
    </source>
</evidence>
<dbReference type="InterPro" id="IPR024088">
    <property type="entry name" value="Tyr-tRNA-ligase_bac-type"/>
</dbReference>
<dbReference type="SUPFAM" id="SSF52374">
    <property type="entry name" value="Nucleotidylyl transferase"/>
    <property type="match status" value="1"/>
</dbReference>
<dbReference type="FunFam" id="1.10.240.10:FF:000001">
    <property type="entry name" value="Tyrosine--tRNA ligase"/>
    <property type="match status" value="1"/>
</dbReference>
<protein>
    <recommendedName>
        <fullName evidence="11">Tyrosine--tRNA ligase</fullName>
        <ecNumber evidence="11">6.1.1.1</ecNumber>
    </recommendedName>
    <alternativeName>
        <fullName evidence="11">Tyrosyl-tRNA synthetase</fullName>
        <shortName evidence="11">TyrRS</shortName>
    </alternativeName>
</protein>
<dbReference type="GO" id="GO:0005829">
    <property type="term" value="C:cytosol"/>
    <property type="evidence" value="ECO:0007669"/>
    <property type="project" value="TreeGrafter"/>
</dbReference>
<dbReference type="FunFam" id="3.40.50.620:FF:000008">
    <property type="entry name" value="Tyrosine--tRNA ligase"/>
    <property type="match status" value="1"/>
</dbReference>
<evidence type="ECO:0000256" key="1">
    <source>
        <dbReference type="ARBA" id="ARBA00004496"/>
    </source>
</evidence>
<gene>
    <name evidence="11 14" type="primary">tyrS</name>
    <name evidence="14" type="ORF">Vau01_056010</name>
</gene>
<sequence>MRPAARRFATIADVTDAIDELQWRGLIALSTDLDALRAELSKGPVTYYVGFDPTAPSLHIGHLVQVLAARRLQLAGHRPLALVGGATGLIGDPNPDSERKINPLETVAEWVDRLRAQIEPFLDFSGPNAATMVNNLDWTSQLSAIEFLRDIGRHFRVNRMIAKDAVSARLNSELGINYTEFSYQILQGMDYLELFRRHGCRLQFGGSDQWGNLTAGTDLIRRVTGETVHLIATPLITDEHGKKFGKSSGGGSLWLDPTMTSPYALYQYLVNTPDSQVAHLLRVFTFCDREEIASLEKETSERPHLRAGQKKLALEVVSLVHGAEEASAAVSASGALFGRGDLASLPVSTLRAALAEAGLVTAPADAPLAELMRLAGLVAGRGEARRVIAEGGAYLNNERVTGAADEPVPAGQRLHGRYLVLRRGKKTVAGVDLGV</sequence>
<dbReference type="PANTHER" id="PTHR11766">
    <property type="entry name" value="TYROSYL-TRNA SYNTHETASE"/>
    <property type="match status" value="1"/>
</dbReference>
<comment type="caution">
    <text evidence="14">The sequence shown here is derived from an EMBL/GenBank/DDBJ whole genome shotgun (WGS) entry which is preliminary data.</text>
</comment>
<dbReference type="GO" id="GO:0003723">
    <property type="term" value="F:RNA binding"/>
    <property type="evidence" value="ECO:0007669"/>
    <property type="project" value="UniProtKB-KW"/>
</dbReference>
<keyword evidence="2 11" id="KW-0963">Cytoplasm</keyword>
<dbReference type="GO" id="GO:0006437">
    <property type="term" value="P:tyrosyl-tRNA aminoacylation"/>
    <property type="evidence" value="ECO:0007669"/>
    <property type="project" value="UniProtKB-UniRule"/>
</dbReference>
<dbReference type="Gene3D" id="3.10.290.10">
    <property type="entry name" value="RNA-binding S4 domain"/>
    <property type="match status" value="1"/>
</dbReference>
<comment type="subunit">
    <text evidence="11">Homodimer.</text>
</comment>
<evidence type="ECO:0000256" key="12">
    <source>
        <dbReference type="PROSITE-ProRule" id="PRU00182"/>
    </source>
</evidence>
<organism evidence="14 15">
    <name type="scientific">Virgisporangium aurantiacum</name>
    <dbReference type="NCBI Taxonomy" id="175570"/>
    <lineage>
        <taxon>Bacteria</taxon>
        <taxon>Bacillati</taxon>
        <taxon>Actinomycetota</taxon>
        <taxon>Actinomycetes</taxon>
        <taxon>Micromonosporales</taxon>
        <taxon>Micromonosporaceae</taxon>
        <taxon>Virgisporangium</taxon>
    </lineage>
</organism>
<feature type="binding site" evidence="11">
    <location>
        <position position="187"/>
    </location>
    <ligand>
        <name>L-tyrosine</name>
        <dbReference type="ChEBI" id="CHEBI:58315"/>
    </ligand>
</feature>
<dbReference type="InterPro" id="IPR014729">
    <property type="entry name" value="Rossmann-like_a/b/a_fold"/>
</dbReference>
<dbReference type="InterPro" id="IPR002305">
    <property type="entry name" value="aa-tRNA-synth_Ic"/>
</dbReference>
<evidence type="ECO:0000256" key="4">
    <source>
        <dbReference type="ARBA" id="ARBA00022741"/>
    </source>
</evidence>
<dbReference type="Proteomes" id="UP000612585">
    <property type="component" value="Unassembled WGS sequence"/>
</dbReference>
<dbReference type="InterPro" id="IPR036986">
    <property type="entry name" value="S4_RNA-bd_sf"/>
</dbReference>
<keyword evidence="7 11" id="KW-0648">Protein biosynthesis</keyword>
<keyword evidence="5 11" id="KW-0067">ATP-binding</keyword>
<name>A0A8J3ZAK4_9ACTN</name>
<keyword evidence="8 11" id="KW-0030">Aminoacyl-tRNA synthetase</keyword>
<comment type="subcellular location">
    <subcellularLocation>
        <location evidence="1 11">Cytoplasm</location>
    </subcellularLocation>
</comment>
<dbReference type="InterPro" id="IPR001412">
    <property type="entry name" value="aa-tRNA-synth_I_CS"/>
</dbReference>
<dbReference type="SUPFAM" id="SSF55174">
    <property type="entry name" value="Alpha-L RNA-binding motif"/>
    <property type="match status" value="1"/>
</dbReference>
<evidence type="ECO:0000256" key="8">
    <source>
        <dbReference type="ARBA" id="ARBA00023146"/>
    </source>
</evidence>
<dbReference type="InterPro" id="IPR054608">
    <property type="entry name" value="SYY-like_C"/>
</dbReference>
<proteinExistence type="inferred from homology"/>
<dbReference type="PRINTS" id="PR01040">
    <property type="entry name" value="TRNASYNTHTYR"/>
</dbReference>
<dbReference type="Gene3D" id="1.10.240.10">
    <property type="entry name" value="Tyrosyl-Transfer RNA Synthetase"/>
    <property type="match status" value="1"/>
</dbReference>
<dbReference type="AlphaFoldDB" id="A0A8J3ZAK4"/>
<dbReference type="Pfam" id="PF22421">
    <property type="entry name" value="SYY_C-terminal"/>
    <property type="match status" value="1"/>
</dbReference>
<dbReference type="InterPro" id="IPR002307">
    <property type="entry name" value="Tyr-tRNA-ligase"/>
</dbReference>
<dbReference type="InterPro" id="IPR024107">
    <property type="entry name" value="Tyr-tRNA-ligase_bac_1"/>
</dbReference>
<feature type="short sequence motif" description="'KMSKS' region" evidence="11">
    <location>
        <begin position="243"/>
        <end position="247"/>
    </location>
</feature>
<evidence type="ECO:0000256" key="3">
    <source>
        <dbReference type="ARBA" id="ARBA00022598"/>
    </source>
</evidence>
<dbReference type="HAMAP" id="MF_02006">
    <property type="entry name" value="Tyr_tRNA_synth_type1"/>
    <property type="match status" value="1"/>
</dbReference>
<dbReference type="GO" id="GO:0004831">
    <property type="term" value="F:tyrosine-tRNA ligase activity"/>
    <property type="evidence" value="ECO:0007669"/>
    <property type="project" value="UniProtKB-UniRule"/>
</dbReference>
<feature type="binding site" evidence="11">
    <location>
        <position position="246"/>
    </location>
    <ligand>
        <name>ATP</name>
        <dbReference type="ChEBI" id="CHEBI:30616"/>
    </ligand>
</feature>
<evidence type="ECO:0000256" key="2">
    <source>
        <dbReference type="ARBA" id="ARBA00022490"/>
    </source>
</evidence>
<keyword evidence="3 11" id="KW-0436">Ligase</keyword>
<comment type="catalytic activity">
    <reaction evidence="9 11">
        <text>tRNA(Tyr) + L-tyrosine + ATP = L-tyrosyl-tRNA(Tyr) + AMP + diphosphate + H(+)</text>
        <dbReference type="Rhea" id="RHEA:10220"/>
        <dbReference type="Rhea" id="RHEA-COMP:9706"/>
        <dbReference type="Rhea" id="RHEA-COMP:9707"/>
        <dbReference type="ChEBI" id="CHEBI:15378"/>
        <dbReference type="ChEBI" id="CHEBI:30616"/>
        <dbReference type="ChEBI" id="CHEBI:33019"/>
        <dbReference type="ChEBI" id="CHEBI:58315"/>
        <dbReference type="ChEBI" id="CHEBI:78442"/>
        <dbReference type="ChEBI" id="CHEBI:78536"/>
        <dbReference type="ChEBI" id="CHEBI:456215"/>
        <dbReference type="EC" id="6.1.1.1"/>
    </reaction>
</comment>
<comment type="similarity">
    <text evidence="10 11">Belongs to the class-I aminoacyl-tRNA synthetase family. TyrS type 1 subfamily.</text>
</comment>
<dbReference type="GO" id="GO:0005524">
    <property type="term" value="F:ATP binding"/>
    <property type="evidence" value="ECO:0007669"/>
    <property type="project" value="UniProtKB-UniRule"/>
</dbReference>
<accession>A0A8J3ZAK4</accession>
<evidence type="ECO:0000256" key="5">
    <source>
        <dbReference type="ARBA" id="ARBA00022840"/>
    </source>
</evidence>
<evidence type="ECO:0000256" key="10">
    <source>
        <dbReference type="ARBA" id="ARBA00060965"/>
    </source>
</evidence>
<dbReference type="Pfam" id="PF00579">
    <property type="entry name" value="tRNA-synt_1b"/>
    <property type="match status" value="1"/>
</dbReference>
<evidence type="ECO:0000259" key="13">
    <source>
        <dbReference type="Pfam" id="PF22421"/>
    </source>
</evidence>
<comment type="function">
    <text evidence="11">Catalyzes the attachment of tyrosine to tRNA(Tyr) in a two-step reaction: tyrosine is first activated by ATP to form Tyr-AMP and then transferred to the acceptor end of tRNA(Tyr).</text>
</comment>
<feature type="binding site" evidence="11">
    <location>
        <position position="48"/>
    </location>
    <ligand>
        <name>L-tyrosine</name>
        <dbReference type="ChEBI" id="CHEBI:58315"/>
    </ligand>
</feature>
<feature type="short sequence motif" description="'HIGH' region" evidence="11">
    <location>
        <begin position="53"/>
        <end position="62"/>
    </location>
</feature>
<dbReference type="CDD" id="cd00805">
    <property type="entry name" value="TyrRS_core"/>
    <property type="match status" value="1"/>
</dbReference>
<feature type="binding site" evidence="11">
    <location>
        <position position="183"/>
    </location>
    <ligand>
        <name>L-tyrosine</name>
        <dbReference type="ChEBI" id="CHEBI:58315"/>
    </ligand>
</feature>
<evidence type="ECO:0000256" key="9">
    <source>
        <dbReference type="ARBA" id="ARBA00048248"/>
    </source>
</evidence>
<evidence type="ECO:0000256" key="7">
    <source>
        <dbReference type="ARBA" id="ARBA00022917"/>
    </source>
</evidence>
<evidence type="ECO:0000256" key="6">
    <source>
        <dbReference type="ARBA" id="ARBA00022884"/>
    </source>
</evidence>
<dbReference type="GO" id="GO:0042803">
    <property type="term" value="F:protein homodimerization activity"/>
    <property type="evidence" value="ECO:0007669"/>
    <property type="project" value="UniProtKB-ARBA"/>
</dbReference>
<keyword evidence="6 12" id="KW-0694">RNA-binding</keyword>
<dbReference type="PROSITE" id="PS00178">
    <property type="entry name" value="AA_TRNA_LIGASE_I"/>
    <property type="match status" value="1"/>
</dbReference>
<feature type="domain" description="Tyrosine--tRNA ligase SYY-like C-terminal" evidence="13">
    <location>
        <begin position="364"/>
        <end position="427"/>
    </location>
</feature>
<dbReference type="PANTHER" id="PTHR11766:SF0">
    <property type="entry name" value="TYROSINE--TRNA LIGASE, MITOCHONDRIAL"/>
    <property type="match status" value="1"/>
</dbReference>
<keyword evidence="4 11" id="KW-0547">Nucleotide-binding</keyword>
<evidence type="ECO:0000313" key="15">
    <source>
        <dbReference type="Proteomes" id="UP000612585"/>
    </source>
</evidence>
<dbReference type="EC" id="6.1.1.1" evidence="11"/>
<dbReference type="NCBIfam" id="TIGR00234">
    <property type="entry name" value="tyrS"/>
    <property type="match status" value="1"/>
</dbReference>
<dbReference type="EMBL" id="BOPG01000034">
    <property type="protein sequence ID" value="GIJ58085.1"/>
    <property type="molecule type" value="Genomic_DNA"/>
</dbReference>
<dbReference type="Gene3D" id="3.40.50.620">
    <property type="entry name" value="HUPs"/>
    <property type="match status" value="1"/>
</dbReference>
<evidence type="ECO:0000256" key="11">
    <source>
        <dbReference type="HAMAP-Rule" id="MF_02006"/>
    </source>
</evidence>